<dbReference type="AlphaFoldDB" id="A0A914RE75"/>
<sequence length="40" mass="4504">MERRQNLQELREVGVVNTDAPPCEVSVFLDFGKGVLELSQ</sequence>
<name>A0A914RE75_PAREQ</name>
<evidence type="ECO:0000313" key="1">
    <source>
        <dbReference type="Proteomes" id="UP000887564"/>
    </source>
</evidence>
<reference evidence="2" key="1">
    <citation type="submission" date="2022-11" db="UniProtKB">
        <authorList>
            <consortium name="WormBaseParasite"/>
        </authorList>
    </citation>
    <scope>IDENTIFICATION</scope>
</reference>
<dbReference type="Proteomes" id="UP000887564">
    <property type="component" value="Unplaced"/>
</dbReference>
<protein>
    <submittedName>
        <fullName evidence="2">Uncharacterized protein</fullName>
    </submittedName>
</protein>
<proteinExistence type="predicted"/>
<keyword evidence="1" id="KW-1185">Reference proteome</keyword>
<organism evidence="1 2">
    <name type="scientific">Parascaris equorum</name>
    <name type="common">Equine roundworm</name>
    <dbReference type="NCBI Taxonomy" id="6256"/>
    <lineage>
        <taxon>Eukaryota</taxon>
        <taxon>Metazoa</taxon>
        <taxon>Ecdysozoa</taxon>
        <taxon>Nematoda</taxon>
        <taxon>Chromadorea</taxon>
        <taxon>Rhabditida</taxon>
        <taxon>Spirurina</taxon>
        <taxon>Ascaridomorpha</taxon>
        <taxon>Ascaridoidea</taxon>
        <taxon>Ascarididae</taxon>
        <taxon>Parascaris</taxon>
    </lineage>
</organism>
<dbReference type="WBParaSite" id="PEQ_0000494601-mRNA-1">
    <property type="protein sequence ID" value="PEQ_0000494601-mRNA-1"/>
    <property type="gene ID" value="PEQ_0000494601"/>
</dbReference>
<evidence type="ECO:0000313" key="2">
    <source>
        <dbReference type="WBParaSite" id="PEQ_0000494601-mRNA-1"/>
    </source>
</evidence>
<accession>A0A914RE75</accession>